<evidence type="ECO:0000313" key="2">
    <source>
        <dbReference type="EMBL" id="QEV43057.1"/>
    </source>
</evidence>
<sequence>MAGFRSRKRVSLPRTRTECRTPLRQPRGATSPLRARPGSAC</sequence>
<organism evidence="2 3">
    <name type="scientific">Streptomyces nodosus</name>
    <dbReference type="NCBI Taxonomy" id="40318"/>
    <lineage>
        <taxon>Bacteria</taxon>
        <taxon>Bacillati</taxon>
        <taxon>Actinomycetota</taxon>
        <taxon>Actinomycetes</taxon>
        <taxon>Kitasatosporales</taxon>
        <taxon>Streptomycetaceae</taxon>
        <taxon>Streptomyces</taxon>
    </lineage>
</organism>
<reference evidence="2 3" key="1">
    <citation type="submission" date="2017-09" db="EMBL/GenBank/DDBJ databases">
        <title>Streptomyces genome completion.</title>
        <authorList>
            <person name="Lee N."/>
            <person name="Cho B.-K."/>
        </authorList>
    </citation>
    <scope>NUCLEOTIDE SEQUENCE [LARGE SCALE GENOMIC DNA]</scope>
    <source>
        <strain evidence="2 3">ATCC 14899</strain>
    </source>
</reference>
<feature type="region of interest" description="Disordered" evidence="1">
    <location>
        <begin position="1"/>
        <end position="41"/>
    </location>
</feature>
<dbReference type="NCBIfam" id="TIGR01053">
    <property type="entry name" value="LSD1"/>
    <property type="match status" value="1"/>
</dbReference>
<evidence type="ECO:0000256" key="1">
    <source>
        <dbReference type="SAM" id="MobiDB-lite"/>
    </source>
</evidence>
<proteinExistence type="predicted"/>
<protein>
    <submittedName>
        <fullName evidence="2">Uncharacterized protein</fullName>
    </submittedName>
</protein>
<name>A0A5P2WF91_9ACTN</name>
<dbReference type="Proteomes" id="UP000325763">
    <property type="component" value="Chromosome"/>
</dbReference>
<gene>
    <name evidence="2" type="ORF">CP978_03560</name>
</gene>
<feature type="compositionally biased region" description="Basic residues" evidence="1">
    <location>
        <begin position="1"/>
        <end position="11"/>
    </location>
</feature>
<dbReference type="AlphaFoldDB" id="A0A5P2WF91"/>
<accession>A0A5P2WF91</accession>
<evidence type="ECO:0000313" key="3">
    <source>
        <dbReference type="Proteomes" id="UP000325763"/>
    </source>
</evidence>
<dbReference type="KEGG" id="snq:CP978_03560"/>
<dbReference type="EMBL" id="CP023747">
    <property type="protein sequence ID" value="QEV43057.1"/>
    <property type="molecule type" value="Genomic_DNA"/>
</dbReference>